<reference evidence="1 2" key="1">
    <citation type="journal article" date="2020" name="Microb. Genom.">
        <title>Genetic diversity of clinical and environmental Mucorales isolates obtained from an investigation of mucormycosis cases among solid organ transplant recipients.</title>
        <authorList>
            <person name="Nguyen M.H."/>
            <person name="Kaul D."/>
            <person name="Muto C."/>
            <person name="Cheng S.J."/>
            <person name="Richter R.A."/>
            <person name="Bruno V.M."/>
            <person name="Liu G."/>
            <person name="Beyhan S."/>
            <person name="Sundermann A.J."/>
            <person name="Mounaud S."/>
            <person name="Pasculle A.W."/>
            <person name="Nierman W.C."/>
            <person name="Driscoll E."/>
            <person name="Cumbie R."/>
            <person name="Clancy C.J."/>
            <person name="Dupont C.L."/>
        </authorList>
    </citation>
    <scope>NUCLEOTIDE SEQUENCE [LARGE SCALE GENOMIC DNA]</scope>
    <source>
        <strain evidence="1 2">GL24</strain>
    </source>
</reference>
<keyword evidence="2" id="KW-1185">Reference proteome</keyword>
<proteinExistence type="predicted"/>
<dbReference type="AlphaFoldDB" id="A0A9P6XTB9"/>
<dbReference type="Proteomes" id="UP000740926">
    <property type="component" value="Unassembled WGS sequence"/>
</dbReference>
<organism evidence="1 2">
    <name type="scientific">Rhizopus delemar</name>
    <dbReference type="NCBI Taxonomy" id="936053"/>
    <lineage>
        <taxon>Eukaryota</taxon>
        <taxon>Fungi</taxon>
        <taxon>Fungi incertae sedis</taxon>
        <taxon>Mucoromycota</taxon>
        <taxon>Mucoromycotina</taxon>
        <taxon>Mucoromycetes</taxon>
        <taxon>Mucorales</taxon>
        <taxon>Mucorineae</taxon>
        <taxon>Rhizopodaceae</taxon>
        <taxon>Rhizopus</taxon>
    </lineage>
</organism>
<comment type="caution">
    <text evidence="1">The sequence shown here is derived from an EMBL/GenBank/DDBJ whole genome shotgun (WGS) entry which is preliminary data.</text>
</comment>
<protein>
    <submittedName>
        <fullName evidence="1">Uncharacterized protein</fullName>
    </submittedName>
</protein>
<name>A0A9P6XTB9_9FUNG</name>
<sequence>MWVFSTVTRVFSRPRFSMLPTMPAATMTRSTSLSVFLPCCSSVTLTPVAVGEDAVTAHCVSTRMPCFSNALRASCEISASSCGRISGVMSIRVTSEPMAR</sequence>
<evidence type="ECO:0000313" key="2">
    <source>
        <dbReference type="Proteomes" id="UP000740926"/>
    </source>
</evidence>
<dbReference type="EMBL" id="JAANIU010010554">
    <property type="protein sequence ID" value="KAG1531745.1"/>
    <property type="molecule type" value="Genomic_DNA"/>
</dbReference>
<evidence type="ECO:0000313" key="1">
    <source>
        <dbReference type="EMBL" id="KAG1531745.1"/>
    </source>
</evidence>
<accession>A0A9P6XTB9</accession>
<gene>
    <name evidence="1" type="ORF">G6F50_016536</name>
</gene>